<evidence type="ECO:0000313" key="2">
    <source>
        <dbReference type="EMBL" id="GMJ07348.1"/>
    </source>
</evidence>
<dbReference type="Proteomes" id="UP001165190">
    <property type="component" value="Unassembled WGS sequence"/>
</dbReference>
<feature type="region of interest" description="Disordered" evidence="1">
    <location>
        <begin position="1"/>
        <end position="33"/>
    </location>
</feature>
<accession>A0A9W7J6P4</accession>
<dbReference type="PANTHER" id="PTHR37265">
    <property type="entry name" value="OS01G0195300 PROTEIN"/>
    <property type="match status" value="1"/>
</dbReference>
<evidence type="ECO:0000313" key="3">
    <source>
        <dbReference type="Proteomes" id="UP001165190"/>
    </source>
</evidence>
<gene>
    <name evidence="2" type="ORF">HRI_004404000</name>
</gene>
<dbReference type="OrthoDB" id="783490at2759"/>
<organism evidence="2 3">
    <name type="scientific">Hibiscus trionum</name>
    <name type="common">Flower of an hour</name>
    <dbReference type="NCBI Taxonomy" id="183268"/>
    <lineage>
        <taxon>Eukaryota</taxon>
        <taxon>Viridiplantae</taxon>
        <taxon>Streptophyta</taxon>
        <taxon>Embryophyta</taxon>
        <taxon>Tracheophyta</taxon>
        <taxon>Spermatophyta</taxon>
        <taxon>Magnoliopsida</taxon>
        <taxon>eudicotyledons</taxon>
        <taxon>Gunneridae</taxon>
        <taxon>Pentapetalae</taxon>
        <taxon>rosids</taxon>
        <taxon>malvids</taxon>
        <taxon>Malvales</taxon>
        <taxon>Malvaceae</taxon>
        <taxon>Malvoideae</taxon>
        <taxon>Hibiscus</taxon>
    </lineage>
</organism>
<name>A0A9W7J6P4_HIBTR</name>
<reference evidence="2" key="1">
    <citation type="submission" date="2023-05" db="EMBL/GenBank/DDBJ databases">
        <title>Genome and transcriptome analyses reveal genes involved in the formation of fine ridges on petal epidermal cells in Hibiscus trionum.</title>
        <authorList>
            <person name="Koshimizu S."/>
            <person name="Masuda S."/>
            <person name="Ishii T."/>
            <person name="Shirasu K."/>
            <person name="Hoshino A."/>
            <person name="Arita M."/>
        </authorList>
    </citation>
    <scope>NUCLEOTIDE SEQUENCE</scope>
    <source>
        <strain evidence="2">Hamamatsu line</strain>
    </source>
</reference>
<comment type="caution">
    <text evidence="2">The sequence shown here is derived from an EMBL/GenBank/DDBJ whole genome shotgun (WGS) entry which is preliminary data.</text>
</comment>
<proteinExistence type="predicted"/>
<dbReference type="PANTHER" id="PTHR37265:SF5">
    <property type="entry name" value="OS01G0195300 PROTEIN"/>
    <property type="match status" value="1"/>
</dbReference>
<keyword evidence="3" id="KW-1185">Reference proteome</keyword>
<protein>
    <submittedName>
        <fullName evidence="2">Uncharacterized protein</fullName>
    </submittedName>
</protein>
<dbReference type="AlphaFoldDB" id="A0A9W7J6P4"/>
<sequence length="175" mass="18870">MEETGDVTGAESPALKRKREAGTTTELNGQGCECETESMSELLKLLDDSAEATVSASPYTSSPTSYGTRVRFSDNPYSSAMVFQSSSSHITINGNEESCGSSFSVSESSVMASVDMGGIWCANVRVGNGLEGIREWLEAEDGGAYEEEARGWVVDSEWGWDEEQLAKFLGEECPF</sequence>
<dbReference type="EMBL" id="BSYR01000048">
    <property type="protein sequence ID" value="GMJ07348.1"/>
    <property type="molecule type" value="Genomic_DNA"/>
</dbReference>
<evidence type="ECO:0000256" key="1">
    <source>
        <dbReference type="SAM" id="MobiDB-lite"/>
    </source>
</evidence>